<evidence type="ECO:0000256" key="3">
    <source>
        <dbReference type="ARBA" id="ARBA00022840"/>
    </source>
</evidence>
<evidence type="ECO:0000259" key="4">
    <source>
        <dbReference type="Pfam" id="PF13732"/>
    </source>
</evidence>
<sequence>DNQEIIQELRSLSFVLDVVSEDGRLSILVRDAESALPQLIDLVRNWASVGRISINKPTLDDVFLKYAGERLEGRGRIGEIVHVRRMIRRG</sequence>
<comment type="caution">
    <text evidence="5">The sequence shown here is derived from an EMBL/GenBank/DDBJ whole genome shotgun (WGS) entry which is preliminary data.</text>
</comment>
<evidence type="ECO:0000256" key="1">
    <source>
        <dbReference type="ARBA" id="ARBA00022448"/>
    </source>
</evidence>
<name>A0A429G4U0_9CREN</name>
<feature type="domain" description="Daunorubicin resistance ATP-binding protein DrrA1/2-like C-terminal" evidence="4">
    <location>
        <begin position="7"/>
        <end position="66"/>
    </location>
</feature>
<proteinExistence type="predicted"/>
<dbReference type="GO" id="GO:0005524">
    <property type="term" value="F:ATP binding"/>
    <property type="evidence" value="ECO:0007669"/>
    <property type="project" value="UniProtKB-KW"/>
</dbReference>
<organism evidence="5 6">
    <name type="scientific">Candidatus Korarchaeum cryptofilum</name>
    <dbReference type="NCBI Taxonomy" id="498846"/>
    <lineage>
        <taxon>Archaea</taxon>
        <taxon>Thermoproteota</taxon>
        <taxon>Candidatus Korarchaeia</taxon>
        <taxon>Candidatus Korarchaeales</taxon>
        <taxon>Candidatus Korarchaeaceae</taxon>
        <taxon>Candidatus Korarchaeum</taxon>
    </lineage>
</organism>
<evidence type="ECO:0000256" key="2">
    <source>
        <dbReference type="ARBA" id="ARBA00022741"/>
    </source>
</evidence>
<gene>
    <name evidence="5" type="ORF">D9Q81_05550</name>
</gene>
<protein>
    <submittedName>
        <fullName evidence="5">DUF4162 domain-containing protein</fullName>
    </submittedName>
</protein>
<keyword evidence="2" id="KW-0547">Nucleotide-binding</keyword>
<evidence type="ECO:0000313" key="6">
    <source>
        <dbReference type="Proteomes" id="UP000278149"/>
    </source>
</evidence>
<dbReference type="AlphaFoldDB" id="A0A429G4U0"/>
<dbReference type="InterPro" id="IPR025302">
    <property type="entry name" value="DrrA1/2-like_C"/>
</dbReference>
<reference evidence="5 6" key="1">
    <citation type="submission" date="2018-10" db="EMBL/GenBank/DDBJ databases">
        <title>Co-occurring genomic capacity for anaerobic methane metabolism and dissimilatory sulfite reduction discovered in the Korarchaeota.</title>
        <authorList>
            <person name="Mckay L.J."/>
            <person name="Dlakic M."/>
            <person name="Fields M.W."/>
            <person name="Delmont T.O."/>
            <person name="Eren A.M."/>
            <person name="Jay Z.J."/>
            <person name="Klingelsmith K.B."/>
            <person name="Rusch D.B."/>
            <person name="Inskeep W.P."/>
        </authorList>
    </citation>
    <scope>NUCLEOTIDE SEQUENCE [LARGE SCALE GENOMIC DNA]</scope>
    <source>
        <strain evidence="5 6">WS</strain>
    </source>
</reference>
<dbReference type="EMBL" id="RCOR01000025">
    <property type="protein sequence ID" value="RSN68784.1"/>
    <property type="molecule type" value="Genomic_DNA"/>
</dbReference>
<dbReference type="RefSeq" id="WP_125741874.1">
    <property type="nucleotide sequence ID" value="NZ_RCOR01000025.1"/>
</dbReference>
<keyword evidence="1" id="KW-0813">Transport</keyword>
<accession>A0A429G4U0</accession>
<dbReference type="Proteomes" id="UP000278149">
    <property type="component" value="Unassembled WGS sequence"/>
</dbReference>
<feature type="non-terminal residue" evidence="5">
    <location>
        <position position="1"/>
    </location>
</feature>
<keyword evidence="3" id="KW-0067">ATP-binding</keyword>
<evidence type="ECO:0000313" key="5">
    <source>
        <dbReference type="EMBL" id="RSN68784.1"/>
    </source>
</evidence>
<dbReference type="Pfam" id="PF13732">
    <property type="entry name" value="DrrA1-3_C"/>
    <property type="match status" value="1"/>
</dbReference>